<comment type="catalytic activity">
    <reaction evidence="7">
        <text>a 2'-deoxyadenosine in DNA + S-adenosyl-L-methionine = an N(6)-methyl-2'-deoxyadenosine in DNA + S-adenosyl-L-homocysteine + H(+)</text>
        <dbReference type="Rhea" id="RHEA:15197"/>
        <dbReference type="Rhea" id="RHEA-COMP:12418"/>
        <dbReference type="Rhea" id="RHEA-COMP:12419"/>
        <dbReference type="ChEBI" id="CHEBI:15378"/>
        <dbReference type="ChEBI" id="CHEBI:57856"/>
        <dbReference type="ChEBI" id="CHEBI:59789"/>
        <dbReference type="ChEBI" id="CHEBI:90615"/>
        <dbReference type="ChEBI" id="CHEBI:90616"/>
        <dbReference type="EC" id="2.1.1.72"/>
    </reaction>
</comment>
<dbReference type="InterPro" id="IPR003356">
    <property type="entry name" value="DNA_methylase_A-5"/>
</dbReference>
<dbReference type="PRINTS" id="PR00507">
    <property type="entry name" value="N12N6MTFRASE"/>
</dbReference>
<comment type="caution">
    <text evidence="11">The sequence shown here is derived from an EMBL/GenBank/DDBJ whole genome shotgun (WGS) entry which is preliminary data.</text>
</comment>
<evidence type="ECO:0000313" key="12">
    <source>
        <dbReference type="Proteomes" id="UP001177883"/>
    </source>
</evidence>
<dbReference type="Gene3D" id="3.40.50.150">
    <property type="entry name" value="Vaccinia Virus protein VP39"/>
    <property type="match status" value="2"/>
</dbReference>
<evidence type="ECO:0000256" key="1">
    <source>
        <dbReference type="ARBA" id="ARBA00006594"/>
    </source>
</evidence>
<dbReference type="SUPFAM" id="SSF53335">
    <property type="entry name" value="S-adenosyl-L-methionine-dependent methyltransferases"/>
    <property type="match status" value="2"/>
</dbReference>
<keyword evidence="8" id="KW-0175">Coiled coil</keyword>
<dbReference type="AlphaFoldDB" id="A0ABD5A6N4"/>
<dbReference type="GO" id="GO:0032259">
    <property type="term" value="P:methylation"/>
    <property type="evidence" value="ECO:0007669"/>
    <property type="project" value="UniProtKB-KW"/>
</dbReference>
<evidence type="ECO:0000256" key="7">
    <source>
        <dbReference type="ARBA" id="ARBA00047942"/>
    </source>
</evidence>
<name>A0ABD5A6N4_VIBSP</name>
<dbReference type="GO" id="GO:0009307">
    <property type="term" value="P:DNA restriction-modification system"/>
    <property type="evidence" value="ECO:0007669"/>
    <property type="project" value="UniProtKB-KW"/>
</dbReference>
<dbReference type="Pfam" id="PF02384">
    <property type="entry name" value="N6_Mtase"/>
    <property type="match status" value="1"/>
</dbReference>
<keyword evidence="4 11" id="KW-0808">Transferase</keyword>
<keyword evidence="6" id="KW-0680">Restriction system</keyword>
<dbReference type="GO" id="GO:0009007">
    <property type="term" value="F:site-specific DNA-methyltransferase (adenine-specific) activity"/>
    <property type="evidence" value="ECO:0007669"/>
    <property type="project" value="UniProtKB-EC"/>
</dbReference>
<dbReference type="InterPro" id="IPR022749">
    <property type="entry name" value="D12N6_MeTrfase_N"/>
</dbReference>
<dbReference type="EC" id="2.1.1.72" evidence="2"/>
<gene>
    <name evidence="11" type="ORF">Q8W38_04605</name>
</gene>
<feature type="coiled-coil region" evidence="8">
    <location>
        <begin position="553"/>
        <end position="625"/>
    </location>
</feature>
<evidence type="ECO:0000256" key="5">
    <source>
        <dbReference type="ARBA" id="ARBA00022691"/>
    </source>
</evidence>
<dbReference type="InterPro" id="IPR038333">
    <property type="entry name" value="T1MK-like_N_sf"/>
</dbReference>
<evidence type="ECO:0000256" key="4">
    <source>
        <dbReference type="ARBA" id="ARBA00022679"/>
    </source>
</evidence>
<evidence type="ECO:0000259" key="10">
    <source>
        <dbReference type="Pfam" id="PF12161"/>
    </source>
</evidence>
<proteinExistence type="inferred from homology"/>
<dbReference type="InterPro" id="IPR052916">
    <property type="entry name" value="Type-I_RE_MTase_Subunit"/>
</dbReference>
<dbReference type="Proteomes" id="UP001177883">
    <property type="component" value="Unassembled WGS sequence"/>
</dbReference>
<keyword evidence="5" id="KW-0949">S-adenosyl-L-methionine</keyword>
<organism evidence="11 12">
    <name type="scientific">Vibrio splendidus</name>
    <dbReference type="NCBI Taxonomy" id="29497"/>
    <lineage>
        <taxon>Bacteria</taxon>
        <taxon>Pseudomonadati</taxon>
        <taxon>Pseudomonadota</taxon>
        <taxon>Gammaproteobacteria</taxon>
        <taxon>Vibrionales</taxon>
        <taxon>Vibrionaceae</taxon>
        <taxon>Vibrio</taxon>
    </lineage>
</organism>
<dbReference type="Pfam" id="PF12161">
    <property type="entry name" value="HsdM_N"/>
    <property type="match status" value="1"/>
</dbReference>
<dbReference type="InterPro" id="IPR029063">
    <property type="entry name" value="SAM-dependent_MTases_sf"/>
</dbReference>
<keyword evidence="3 11" id="KW-0489">Methyltransferase</keyword>
<dbReference type="EMBL" id="JAUYVK010000003">
    <property type="protein sequence ID" value="MDP2488603.1"/>
    <property type="molecule type" value="Genomic_DNA"/>
</dbReference>
<protein>
    <recommendedName>
        <fullName evidence="2">site-specific DNA-methyltransferase (adenine-specific)</fullName>
        <ecNumber evidence="2">2.1.1.72</ecNumber>
    </recommendedName>
</protein>
<sequence>MNQQEIKQLETELWDSANSLRANSKLTAAEYKDPVLGLILLRYAQNRYDQAKIKIEASIPEGPRGKRAATKDDFLAAGAMMLPELSQFDYLADLPEQEPLDEAINEAMKLIEEAYPDLAGVLPRNYQELDIDLLRELIRVFNKDSVKNISGDVFGRIYEFFLMKFSMDGAGAQEGGEFFTPPSLVQLIVNMIKPDHGVIHDPACGSAGMFVQTGHFIEEQDKNASINQKVTCYGSELKSNNTRLAKMNLAIHGIEGKIIESNSFYSDPHSLVGKCDFVMANPPFNVKKVDKKKDYVKTDVRLFKDIGIPKADNGNYLWIQYFYHYLNEQGRAGFVMASSATDAGNTEKDIRQKLVETGAVDCIVAVGNNFFYTRSLPCHVWFLDKGKSEANKDKILMIDARNTFRVVTSTINDYSPGQLTNFNAIMESYRGDESAIANAQAIHNTTAVELAEEIAIEINALRSECKLILKAPFTPVHDSKCKECSSKVDQENFALCDKCQKAFEKQVKPNIDFRSITDELDEVLAVDKDSDFDICQQWDTRFNQPVDKLFTLVEQYQAESDKALKAFKELDKDEKATIENKQLKKQLDANSKLLKQLTSALSAHKDLLKQELADYKQLIKDWRSLRENFPNDKYQDVEGLCKIVDRTEVAENDYSLTPGRYVGYSIQIDKDFDYQSRIKQINHELSTLNDSANDLLASIKGIF</sequence>
<dbReference type="PANTHER" id="PTHR42998">
    <property type="entry name" value="TYPE I RESTRICTION ENZYME HINDVIIP M PROTEIN-RELATED"/>
    <property type="match status" value="1"/>
</dbReference>
<evidence type="ECO:0000256" key="3">
    <source>
        <dbReference type="ARBA" id="ARBA00022603"/>
    </source>
</evidence>
<evidence type="ECO:0000259" key="9">
    <source>
        <dbReference type="Pfam" id="PF02384"/>
    </source>
</evidence>
<dbReference type="PANTHER" id="PTHR42998:SF1">
    <property type="entry name" value="TYPE I RESTRICTION ENZYME HINDI METHYLASE SUBUNIT"/>
    <property type="match status" value="1"/>
</dbReference>
<accession>A0ABD5A6N4</accession>
<evidence type="ECO:0000256" key="8">
    <source>
        <dbReference type="SAM" id="Coils"/>
    </source>
</evidence>
<evidence type="ECO:0000313" key="11">
    <source>
        <dbReference type="EMBL" id="MDP2488603.1"/>
    </source>
</evidence>
<reference evidence="11" key="1">
    <citation type="submission" date="2023-07" db="EMBL/GenBank/DDBJ databases">
        <title>Genome content predicts the carbon catabolic preferences of heterotrophic bacteria.</title>
        <authorList>
            <person name="Gralka M."/>
        </authorList>
    </citation>
    <scope>NUCLEOTIDE SEQUENCE</scope>
    <source>
        <strain evidence="11">6E03</strain>
    </source>
</reference>
<comment type="similarity">
    <text evidence="1">Belongs to the N(4)/N(6)-methyltransferase family.</text>
</comment>
<dbReference type="RefSeq" id="WP_102490717.1">
    <property type="nucleotide sequence ID" value="NZ_JAUYVK010000003.1"/>
</dbReference>
<evidence type="ECO:0000256" key="2">
    <source>
        <dbReference type="ARBA" id="ARBA00011900"/>
    </source>
</evidence>
<dbReference type="Gene3D" id="1.20.1260.30">
    <property type="match status" value="1"/>
</dbReference>
<feature type="domain" description="N6 adenine-specific DNA methyltransferase N-terminal" evidence="10">
    <location>
        <begin position="9"/>
        <end position="140"/>
    </location>
</feature>
<evidence type="ECO:0000256" key="6">
    <source>
        <dbReference type="ARBA" id="ARBA00022747"/>
    </source>
</evidence>
<feature type="domain" description="DNA methylase adenine-specific" evidence="9">
    <location>
        <begin position="151"/>
        <end position="432"/>
    </location>
</feature>